<dbReference type="InterPro" id="IPR018110">
    <property type="entry name" value="Mandel_Rmase/mucon_lact_enz_CS"/>
</dbReference>
<accession>A0A927RFD3</accession>
<dbReference type="SMART" id="SM00922">
    <property type="entry name" value="MR_MLE"/>
    <property type="match status" value="1"/>
</dbReference>
<dbReference type="SFLD" id="SFLDG00179">
    <property type="entry name" value="mandelate_racemase"/>
    <property type="match status" value="1"/>
</dbReference>
<reference evidence="3" key="1">
    <citation type="submission" date="2020-10" db="EMBL/GenBank/DDBJ databases">
        <title>Sequencing the genomes of 1000 actinobacteria strains.</title>
        <authorList>
            <person name="Klenk H.-P."/>
        </authorList>
    </citation>
    <scope>NUCLEOTIDE SEQUENCE</scope>
    <source>
        <strain evidence="3">DSM 45354</strain>
    </source>
</reference>
<dbReference type="InterPro" id="IPR036849">
    <property type="entry name" value="Enolase-like_C_sf"/>
</dbReference>
<dbReference type="AlphaFoldDB" id="A0A927RFD3"/>
<name>A0A927RFD3_9ACTN</name>
<protein>
    <submittedName>
        <fullName evidence="3">Galactonate dehydratase</fullName>
        <ecNumber evidence="3">4.2.1.6</ecNumber>
    </submittedName>
</protein>
<dbReference type="EMBL" id="JADBEM010000001">
    <property type="protein sequence ID" value="MBE1613234.1"/>
    <property type="molecule type" value="Genomic_DNA"/>
</dbReference>
<dbReference type="Pfam" id="PF13378">
    <property type="entry name" value="MR_MLE_C"/>
    <property type="match status" value="1"/>
</dbReference>
<dbReference type="RefSeq" id="WP_337918496.1">
    <property type="nucleotide sequence ID" value="NZ_BAABJL010000160.1"/>
</dbReference>
<keyword evidence="4" id="KW-1185">Reference proteome</keyword>
<dbReference type="EC" id="4.2.1.6" evidence="3"/>
<dbReference type="SUPFAM" id="SSF51604">
    <property type="entry name" value="Enolase C-terminal domain-like"/>
    <property type="match status" value="1"/>
</dbReference>
<dbReference type="InterPro" id="IPR029065">
    <property type="entry name" value="Enolase_C-like"/>
</dbReference>
<proteinExistence type="predicted"/>
<dbReference type="PANTHER" id="PTHR48080:SF2">
    <property type="entry name" value="D-GALACTONATE DEHYDRATASE"/>
    <property type="match status" value="1"/>
</dbReference>
<dbReference type="Gene3D" id="3.20.20.120">
    <property type="entry name" value="Enolase-like C-terminal domain"/>
    <property type="match status" value="1"/>
</dbReference>
<gene>
    <name evidence="3" type="ORF">HEB94_010082</name>
</gene>
<comment type="caution">
    <text evidence="3">The sequence shown here is derived from an EMBL/GenBank/DDBJ whole genome shotgun (WGS) entry which is preliminary data.</text>
</comment>
<keyword evidence="1 3" id="KW-0456">Lyase</keyword>
<dbReference type="InterPro" id="IPR029017">
    <property type="entry name" value="Enolase-like_N"/>
</dbReference>
<evidence type="ECO:0000259" key="2">
    <source>
        <dbReference type="SMART" id="SM00922"/>
    </source>
</evidence>
<dbReference type="InterPro" id="IPR013342">
    <property type="entry name" value="Mandelate_racemase_C"/>
</dbReference>
<dbReference type="GO" id="GO:0008869">
    <property type="term" value="F:galactonate dehydratase activity"/>
    <property type="evidence" value="ECO:0007669"/>
    <property type="project" value="UniProtKB-EC"/>
</dbReference>
<evidence type="ECO:0000313" key="3">
    <source>
        <dbReference type="EMBL" id="MBE1613234.1"/>
    </source>
</evidence>
<dbReference type="CDD" id="cd03316">
    <property type="entry name" value="MR_like"/>
    <property type="match status" value="1"/>
</dbReference>
<dbReference type="Proteomes" id="UP000638648">
    <property type="component" value="Unassembled WGS sequence"/>
</dbReference>
<sequence>MRIVEVRTCVLRLSTTDVYLGPLTNGQQLRDEDGYVVRAPWRSLYSARNETVLVRLRTDDGSVGWGEALAPVGPEVVATAIDQLLAPQLLGRDPRRVRPAWSELRDLMRERGHLVGHQADALAAVDIALWDLAGKVHQAPLADLLGGAFRTAVPTYVSGLPKPTDTERAELAERWAKDGATAMKLHLGQGVEADLATFDAVAAAAPAARIAVDAHWAYSKPEALRLGQGLDARGALFLEAPVAPEDVRGHADLAARLVTPVAVGESLRNRYEFLAWMSEGALGLVQPDVARTGVTEAMVIAELAAAHHLPVAPHHSVGLGIAIAAGIHLAAAVDNLLALEYQPTPFSVAQRILRTPLRADASVLHLPNGHGLGVDVDEDFVVRNAVRQHTVKENET</sequence>
<dbReference type="PANTHER" id="PTHR48080">
    <property type="entry name" value="D-GALACTONATE DEHYDRATASE-RELATED"/>
    <property type="match status" value="1"/>
</dbReference>
<dbReference type="Pfam" id="PF02746">
    <property type="entry name" value="MR_MLE_N"/>
    <property type="match status" value="1"/>
</dbReference>
<dbReference type="InterPro" id="IPR034593">
    <property type="entry name" value="DgoD-like"/>
</dbReference>
<dbReference type="PROSITE" id="PS00908">
    <property type="entry name" value="MR_MLE_1"/>
    <property type="match status" value="1"/>
</dbReference>
<evidence type="ECO:0000313" key="4">
    <source>
        <dbReference type="Proteomes" id="UP000638648"/>
    </source>
</evidence>
<dbReference type="GO" id="GO:0009063">
    <property type="term" value="P:amino acid catabolic process"/>
    <property type="evidence" value="ECO:0007669"/>
    <property type="project" value="InterPro"/>
</dbReference>
<evidence type="ECO:0000256" key="1">
    <source>
        <dbReference type="ARBA" id="ARBA00023239"/>
    </source>
</evidence>
<dbReference type="SUPFAM" id="SSF54826">
    <property type="entry name" value="Enolase N-terminal domain-like"/>
    <property type="match status" value="1"/>
</dbReference>
<feature type="domain" description="Mandelate racemase/muconate lactonizing enzyme C-terminal" evidence="2">
    <location>
        <begin position="165"/>
        <end position="260"/>
    </location>
</feature>
<dbReference type="SFLD" id="SFLDS00001">
    <property type="entry name" value="Enolase"/>
    <property type="match status" value="1"/>
</dbReference>
<dbReference type="Gene3D" id="3.30.390.10">
    <property type="entry name" value="Enolase-like, N-terminal domain"/>
    <property type="match status" value="1"/>
</dbReference>
<organism evidence="3 4">
    <name type="scientific">Actinopolymorpha pittospori</name>
    <dbReference type="NCBI Taxonomy" id="648752"/>
    <lineage>
        <taxon>Bacteria</taxon>
        <taxon>Bacillati</taxon>
        <taxon>Actinomycetota</taxon>
        <taxon>Actinomycetes</taxon>
        <taxon>Propionibacteriales</taxon>
        <taxon>Actinopolymorphaceae</taxon>
        <taxon>Actinopolymorpha</taxon>
    </lineage>
</organism>
<dbReference type="InterPro" id="IPR013341">
    <property type="entry name" value="Mandelate_racemase_N_dom"/>
</dbReference>